<dbReference type="EMBL" id="AXCW01000513">
    <property type="protein sequence ID" value="EYR61805.1"/>
    <property type="molecule type" value="Genomic_DNA"/>
</dbReference>
<evidence type="ECO:0000313" key="8">
    <source>
        <dbReference type="EMBL" id="EYR61805.1"/>
    </source>
</evidence>
<evidence type="ECO:0000256" key="2">
    <source>
        <dbReference type="ARBA" id="ARBA00006024"/>
    </source>
</evidence>
<evidence type="ECO:0000256" key="5">
    <source>
        <dbReference type="ARBA" id="ARBA00023136"/>
    </source>
</evidence>
<keyword evidence="5 6" id="KW-0472">Membrane</keyword>
<dbReference type="InterPro" id="IPR059000">
    <property type="entry name" value="ATPase_P-type_domA"/>
</dbReference>
<evidence type="ECO:0000259" key="7">
    <source>
        <dbReference type="Pfam" id="PF00122"/>
    </source>
</evidence>
<dbReference type="OrthoDB" id="7059309at2"/>
<dbReference type="Gene3D" id="3.40.50.1000">
    <property type="entry name" value="HAD superfamily/HAD-like"/>
    <property type="match status" value="1"/>
</dbReference>
<dbReference type="InterPro" id="IPR018303">
    <property type="entry name" value="ATPase_P-typ_P_site"/>
</dbReference>
<feature type="transmembrane region" description="Helical" evidence="6">
    <location>
        <begin position="138"/>
        <end position="159"/>
    </location>
</feature>
<dbReference type="SUPFAM" id="SSF81653">
    <property type="entry name" value="Calcium ATPase, transduction domain A"/>
    <property type="match status" value="1"/>
</dbReference>
<dbReference type="PANTHER" id="PTHR48085">
    <property type="entry name" value="CADMIUM/ZINC-TRANSPORTING ATPASE HMA2-RELATED"/>
    <property type="match status" value="1"/>
</dbReference>
<dbReference type="GO" id="GO:0015086">
    <property type="term" value="F:cadmium ion transmembrane transporter activity"/>
    <property type="evidence" value="ECO:0007669"/>
    <property type="project" value="TreeGrafter"/>
</dbReference>
<feature type="transmembrane region" description="Helical" evidence="6">
    <location>
        <begin position="113"/>
        <end position="132"/>
    </location>
</feature>
<name>A0A021VP04_9CELL</name>
<dbReference type="RefSeq" id="WP_155855518.1">
    <property type="nucleotide sequence ID" value="NZ_AXCW01000513.1"/>
</dbReference>
<keyword evidence="9" id="KW-1185">Reference proteome</keyword>
<dbReference type="PROSITE" id="PS00154">
    <property type="entry name" value="ATPASE_E1_E2"/>
    <property type="match status" value="1"/>
</dbReference>
<keyword evidence="4 6" id="KW-1133">Transmembrane helix</keyword>
<dbReference type="SUPFAM" id="SSF81665">
    <property type="entry name" value="Calcium ATPase, transmembrane domain M"/>
    <property type="match status" value="1"/>
</dbReference>
<dbReference type="InterPro" id="IPR023299">
    <property type="entry name" value="ATPase_P-typ_cyto_dom_N"/>
</dbReference>
<dbReference type="Pfam" id="PF00122">
    <property type="entry name" value="E1-E2_ATPase"/>
    <property type="match status" value="1"/>
</dbReference>
<dbReference type="PANTHER" id="PTHR48085:SF5">
    <property type="entry name" value="CADMIUM_ZINC-TRANSPORTING ATPASE HMA4-RELATED"/>
    <property type="match status" value="1"/>
</dbReference>
<keyword evidence="3 6" id="KW-0812">Transmembrane</keyword>
<evidence type="ECO:0000256" key="4">
    <source>
        <dbReference type="ARBA" id="ARBA00022989"/>
    </source>
</evidence>
<dbReference type="GO" id="GO:0016887">
    <property type="term" value="F:ATP hydrolysis activity"/>
    <property type="evidence" value="ECO:0007669"/>
    <property type="project" value="InterPro"/>
</dbReference>
<dbReference type="Gene3D" id="1.20.1110.10">
    <property type="entry name" value="Calcium-transporting ATPase, transmembrane domain"/>
    <property type="match status" value="1"/>
</dbReference>
<evidence type="ECO:0000256" key="3">
    <source>
        <dbReference type="ARBA" id="ARBA00022692"/>
    </source>
</evidence>
<comment type="subcellular location">
    <subcellularLocation>
        <location evidence="1">Cell membrane</location>
        <topology evidence="1">Multi-pass membrane protein</topology>
    </subcellularLocation>
</comment>
<sequence>RRARVRVGATVRDVAAQEVRLGDVVVVAAGEVVAVDGRLLTAAVLDEAALTGEPLPRERGPGEDVRSGVVNAGGQAELVATATAESSTYAGIVRLVQSAQASSAPFVRAADRVAVLFVPLTVAVAGAAWLVSGDPVRAVAVLVVATPCPLLLAAPIAVVSGISRAARLGVVIRGGGPLERLAGARVVLLDKTGTVTQGRPTVAAVLVPPAPAATPVATGGSDLPGAHGTAPGADEVLRLAASLDQMSPHVLAGAIVTAASRRGLPLSLPSDLEEVHGHGLRGRVDGHEVQVGRAAWAGGLAQGRAGAPG</sequence>
<comment type="similarity">
    <text evidence="2">Belongs to the cation transport ATPase (P-type) (TC 3.A.3) family. Type IB subfamily.</text>
</comment>
<feature type="non-terminal residue" evidence="8">
    <location>
        <position position="1"/>
    </location>
</feature>
<evidence type="ECO:0000256" key="6">
    <source>
        <dbReference type="SAM" id="Phobius"/>
    </source>
</evidence>
<dbReference type="InterPro" id="IPR008250">
    <property type="entry name" value="ATPase_P-typ_transduc_dom_A_sf"/>
</dbReference>
<gene>
    <name evidence="8" type="ORF">N866_16205</name>
</gene>
<dbReference type="GO" id="GO:0005524">
    <property type="term" value="F:ATP binding"/>
    <property type="evidence" value="ECO:0007669"/>
    <property type="project" value="InterPro"/>
</dbReference>
<dbReference type="SUPFAM" id="SSF81660">
    <property type="entry name" value="Metal cation-transporting ATPase, ATP-binding domain N"/>
    <property type="match status" value="1"/>
</dbReference>
<comment type="caution">
    <text evidence="8">The sequence shown here is derived from an EMBL/GenBank/DDBJ whole genome shotgun (WGS) entry which is preliminary data.</text>
</comment>
<evidence type="ECO:0000256" key="1">
    <source>
        <dbReference type="ARBA" id="ARBA00004651"/>
    </source>
</evidence>
<dbReference type="Gene3D" id="2.70.150.10">
    <property type="entry name" value="Calcium-transporting ATPase, cytoplasmic transduction domain A"/>
    <property type="match status" value="1"/>
</dbReference>
<protein>
    <recommendedName>
        <fullName evidence="7">P-type ATPase A domain-containing protein</fullName>
    </recommendedName>
</protein>
<dbReference type="Proteomes" id="UP000019753">
    <property type="component" value="Unassembled WGS sequence"/>
</dbReference>
<feature type="domain" description="P-type ATPase A" evidence="7">
    <location>
        <begin position="2"/>
        <end position="97"/>
    </location>
</feature>
<organism evidence="8 9">
    <name type="scientific">Actinotalea ferrariae CF5-4</name>
    <dbReference type="NCBI Taxonomy" id="948458"/>
    <lineage>
        <taxon>Bacteria</taxon>
        <taxon>Bacillati</taxon>
        <taxon>Actinomycetota</taxon>
        <taxon>Actinomycetes</taxon>
        <taxon>Micrococcales</taxon>
        <taxon>Cellulomonadaceae</taxon>
        <taxon>Actinotalea</taxon>
    </lineage>
</organism>
<feature type="non-terminal residue" evidence="8">
    <location>
        <position position="309"/>
    </location>
</feature>
<dbReference type="GO" id="GO:0005886">
    <property type="term" value="C:plasma membrane"/>
    <property type="evidence" value="ECO:0007669"/>
    <property type="project" value="UniProtKB-SubCell"/>
</dbReference>
<dbReference type="NCBIfam" id="TIGR01494">
    <property type="entry name" value="ATPase_P-type"/>
    <property type="match status" value="1"/>
</dbReference>
<dbReference type="InterPro" id="IPR023214">
    <property type="entry name" value="HAD_sf"/>
</dbReference>
<evidence type="ECO:0000313" key="9">
    <source>
        <dbReference type="Proteomes" id="UP000019753"/>
    </source>
</evidence>
<dbReference type="AlphaFoldDB" id="A0A021VP04"/>
<proteinExistence type="inferred from homology"/>
<dbReference type="InterPro" id="IPR001757">
    <property type="entry name" value="P_typ_ATPase"/>
</dbReference>
<dbReference type="InterPro" id="IPR023298">
    <property type="entry name" value="ATPase_P-typ_TM_dom_sf"/>
</dbReference>
<reference evidence="8 9" key="1">
    <citation type="submission" date="2014-01" db="EMBL/GenBank/DDBJ databases">
        <title>Actinotalea ferrariae CF5-4.</title>
        <authorList>
            <person name="Chen F."/>
            <person name="Li Y."/>
            <person name="Wang G."/>
        </authorList>
    </citation>
    <scope>NUCLEOTIDE SEQUENCE [LARGE SCALE GENOMIC DNA]</scope>
    <source>
        <strain evidence="8 9">CF5-4</strain>
    </source>
</reference>
<dbReference type="Gene3D" id="3.40.1110.10">
    <property type="entry name" value="Calcium-transporting ATPase, cytoplasmic domain N"/>
    <property type="match status" value="1"/>
</dbReference>
<dbReference type="InterPro" id="IPR051014">
    <property type="entry name" value="Cation_Transport_ATPase_IB"/>
</dbReference>
<accession>A0A021VP04</accession>